<evidence type="ECO:0000256" key="1">
    <source>
        <dbReference type="SAM" id="SignalP"/>
    </source>
</evidence>
<accession>A0A0H3DDC8</accession>
<proteinExistence type="predicted"/>
<sequence length="364" mass="38974">MQMGVFRRFGVFVTVVLSALAATLLLGASAAHAAPPPLGKQNWVVSVAGFTDAPGNNYVRLGYLVFDPSSNAVQHNFWTWSQRDFPVPANSGDVYYCGEFQPGTNPRNNCPIKTAPGFTGDPNGHFTGTYAYDSTSGQVTITWTSSTINGSTTAVNLGETWAVSELHPGLGRMALVDDTYSITGGYAYGSTASLAVTSKASMSTIRATQRPYVYEAHSWNNDKATTVARGSAGNFTVGPDWNACTDGSCLGYVQKGAHCDAASCCGKPDAAGYEECVKKLTTSGDRRFYYLTGDLGGRRNSYEFWCECLSYDGCYLLNSHVRPLLQVIDDAGAFQGWVGAEVSPDRSGTRTLDGEYYGAFAMVA</sequence>
<protein>
    <recommendedName>
        <fullName evidence="4">Secreted protein</fullName>
    </recommendedName>
</protein>
<feature type="chain" id="PRO_5002607435" description="Secreted protein" evidence="1">
    <location>
        <begin position="34"/>
        <end position="364"/>
    </location>
</feature>
<dbReference type="HOGENOM" id="CLU_849699_0_0_11"/>
<dbReference type="AlphaFoldDB" id="A0A0H3DDC8"/>
<evidence type="ECO:0008006" key="4">
    <source>
        <dbReference type="Google" id="ProtNLM"/>
    </source>
</evidence>
<dbReference type="Proteomes" id="UP000000328">
    <property type="component" value="Chromosome"/>
</dbReference>
<dbReference type="KEGG" id="amd:AMED_6334"/>
<dbReference type="eggNOG" id="ENOG5033P06">
    <property type="taxonomic scope" value="Bacteria"/>
</dbReference>
<evidence type="ECO:0000313" key="2">
    <source>
        <dbReference type="EMBL" id="ADJ48068.1"/>
    </source>
</evidence>
<dbReference type="PATRIC" id="fig|749927.5.peg.6587"/>
<dbReference type="RefSeq" id="WP_013228117.1">
    <property type="nucleotide sequence ID" value="NC_014318.1"/>
</dbReference>
<name>A0A0H3DDC8_AMYMU</name>
<feature type="signal peptide" evidence="1">
    <location>
        <begin position="1"/>
        <end position="33"/>
    </location>
</feature>
<dbReference type="OrthoDB" id="3507435at2"/>
<dbReference type="EMBL" id="CP002000">
    <property type="protein sequence ID" value="ADJ48068.1"/>
    <property type="molecule type" value="Genomic_DNA"/>
</dbReference>
<evidence type="ECO:0000313" key="3">
    <source>
        <dbReference type="Proteomes" id="UP000000328"/>
    </source>
</evidence>
<reference evidence="2 3" key="1">
    <citation type="journal article" date="2010" name="Cell Res.">
        <title>Complete genome sequence of the rifamycin SV-producing Amycolatopsis mediterranei U32 revealed its genetic characteristics in phylogeny and metabolism.</title>
        <authorList>
            <person name="Zhao W."/>
            <person name="Zhong Y."/>
            <person name="Yuan H."/>
            <person name="Wang J."/>
            <person name="Zheng H."/>
            <person name="Wang Y."/>
            <person name="Cen X."/>
            <person name="Xu F."/>
            <person name="Bai J."/>
            <person name="Han X."/>
            <person name="Lu G."/>
            <person name="Zhu Y."/>
            <person name="Shao Z."/>
            <person name="Yan H."/>
            <person name="Li C."/>
            <person name="Peng N."/>
            <person name="Zhang Z."/>
            <person name="Zhang Y."/>
            <person name="Lin W."/>
            <person name="Fan Y."/>
            <person name="Qin Z."/>
            <person name="Hu Y."/>
            <person name="Zhu B."/>
            <person name="Wang S."/>
            <person name="Ding X."/>
            <person name="Zhao G.P."/>
        </authorList>
    </citation>
    <scope>NUCLEOTIDE SEQUENCE [LARGE SCALE GENOMIC DNA]</scope>
    <source>
        <strain evidence="3">U-32</strain>
    </source>
</reference>
<dbReference type="GeneID" id="92873994"/>
<gene>
    <name evidence="2" type="ordered locus">AMED_6334</name>
</gene>
<keyword evidence="1" id="KW-0732">Signal</keyword>
<organism evidence="2 3">
    <name type="scientific">Amycolatopsis mediterranei (strain U-32)</name>
    <dbReference type="NCBI Taxonomy" id="749927"/>
    <lineage>
        <taxon>Bacteria</taxon>
        <taxon>Bacillati</taxon>
        <taxon>Actinomycetota</taxon>
        <taxon>Actinomycetes</taxon>
        <taxon>Pseudonocardiales</taxon>
        <taxon>Pseudonocardiaceae</taxon>
        <taxon>Amycolatopsis</taxon>
    </lineage>
</organism>